<keyword evidence="2" id="KW-0963">Cytoplasm</keyword>
<dbReference type="GO" id="GO:0031591">
    <property type="term" value="P:wybutosine biosynthetic process"/>
    <property type="evidence" value="ECO:0007669"/>
    <property type="project" value="InterPro"/>
</dbReference>
<evidence type="ECO:0000313" key="6">
    <source>
        <dbReference type="Proteomes" id="UP000434172"/>
    </source>
</evidence>
<name>A0A8H3W1L4_9PEZI</name>
<dbReference type="Proteomes" id="UP000434172">
    <property type="component" value="Unassembled WGS sequence"/>
</dbReference>
<accession>A0A8H3W1L4</accession>
<dbReference type="GO" id="GO:0102522">
    <property type="term" value="F:tRNA 4-demethylwyosine alpha-amino-alpha-carboxypropyltransferase activity"/>
    <property type="evidence" value="ECO:0007669"/>
    <property type="project" value="UniProtKB-EC"/>
</dbReference>
<dbReference type="PIRSF" id="PIRSF038972">
    <property type="entry name" value="Trm12"/>
    <property type="match status" value="1"/>
</dbReference>
<dbReference type="GO" id="GO:0005737">
    <property type="term" value="C:cytoplasm"/>
    <property type="evidence" value="ECO:0007669"/>
    <property type="project" value="UniProtKB-SubCell"/>
</dbReference>
<dbReference type="EMBL" id="WOWK01000113">
    <property type="protein sequence ID" value="KAF0318239.1"/>
    <property type="molecule type" value="Genomic_DNA"/>
</dbReference>
<keyword evidence="2" id="KW-0949">S-adenosyl-L-methionine</keyword>
<dbReference type="InterPro" id="IPR026274">
    <property type="entry name" value="tRNA_wybutosine_synth_prot_2"/>
</dbReference>
<dbReference type="OrthoDB" id="2387925at2759"/>
<evidence type="ECO:0000256" key="1">
    <source>
        <dbReference type="ARBA" id="ARBA00049400"/>
    </source>
</evidence>
<comment type="catalytic activity">
    <reaction evidence="1">
        <text>4-demethylwyosine(37) in tRNA(Phe) + S-adenosyl-L-methionine = 4-demethyl-7-[(3S)-3-amino-3-carboxypropyl]wyosine(37) in tRNA(Phe) + S-methyl-5'-thioadenosine + H(+)</text>
        <dbReference type="Rhea" id="RHEA:36355"/>
        <dbReference type="Rhea" id="RHEA-COMP:10164"/>
        <dbReference type="Rhea" id="RHEA-COMP:10378"/>
        <dbReference type="ChEBI" id="CHEBI:15378"/>
        <dbReference type="ChEBI" id="CHEBI:17509"/>
        <dbReference type="ChEBI" id="CHEBI:59789"/>
        <dbReference type="ChEBI" id="CHEBI:64315"/>
        <dbReference type="ChEBI" id="CHEBI:73550"/>
        <dbReference type="EC" id="2.5.1.114"/>
    </reaction>
</comment>
<feature type="domain" description="SAM-dependent methyltransferase TRM5/TYW2-type" evidence="4">
    <location>
        <begin position="105"/>
        <end position="416"/>
    </location>
</feature>
<organism evidence="5 6">
    <name type="scientific">Colletotrichum asianum</name>
    <dbReference type="NCBI Taxonomy" id="702518"/>
    <lineage>
        <taxon>Eukaryota</taxon>
        <taxon>Fungi</taxon>
        <taxon>Dikarya</taxon>
        <taxon>Ascomycota</taxon>
        <taxon>Pezizomycotina</taxon>
        <taxon>Sordariomycetes</taxon>
        <taxon>Hypocreomycetidae</taxon>
        <taxon>Glomerellales</taxon>
        <taxon>Glomerellaceae</taxon>
        <taxon>Colletotrichum</taxon>
        <taxon>Colletotrichum gloeosporioides species complex</taxon>
    </lineage>
</organism>
<keyword evidence="2" id="KW-0808">Transferase</keyword>
<evidence type="ECO:0000256" key="3">
    <source>
        <dbReference type="SAM" id="MobiDB-lite"/>
    </source>
</evidence>
<dbReference type="SUPFAM" id="SSF53335">
    <property type="entry name" value="S-adenosyl-L-methionine-dependent methyltransferases"/>
    <property type="match status" value="1"/>
</dbReference>
<evidence type="ECO:0000256" key="2">
    <source>
        <dbReference type="PIRNR" id="PIRNR038972"/>
    </source>
</evidence>
<dbReference type="Gene3D" id="3.40.50.150">
    <property type="entry name" value="Vaccinia Virus protein VP39"/>
    <property type="match status" value="1"/>
</dbReference>
<comment type="subcellular location">
    <subcellularLocation>
        <location evidence="2">Cytoplasm</location>
    </subcellularLocation>
</comment>
<comment type="pathway">
    <text evidence="2">tRNA modification; wybutosine-tRNA(Phe) biosynthesis.</text>
</comment>
<dbReference type="PROSITE" id="PS51684">
    <property type="entry name" value="SAM_MT_TRM5_TYW2"/>
    <property type="match status" value="1"/>
</dbReference>
<dbReference type="GO" id="GO:0030488">
    <property type="term" value="P:tRNA methylation"/>
    <property type="evidence" value="ECO:0007669"/>
    <property type="project" value="TreeGrafter"/>
</dbReference>
<sequence length="423" mass="47777">MASTRPLQAHKRRGKKPKPENPIIAAARTWLNSLPSQAQQWSSQDDLQTLLNEQTPKRYTTYNPTVLLPSGSFSKGHWPSILSNPDISDEKLHELWEAVLHEISITGVGKVTHLAVNEGIPPQKDSQSEGASEDDGENILRSPSGLKILHGDFGPSVQTPNPSPEDFDAAFWVSTKQNGIYQTWAPRYTMFSRGNIKEKARLLDFHRNVNEQPQRTLSQNAQNFWAVDLYAGIGYFTFSYAKLGLKVLCWELNPWSVEALRRGAIANGWTVKVIQGAELQLPAQQLLTGDEQIVVFLQDNQQAARRIQEMRSSERWVSTLDNILHINGGLLPTSEPIWQAAWDMLPKEECRCWAHLHENVGVNDIEARRAGIQRLYDSFAAADPEDRRTAAVEHVELVKTYAPDVWHCVFDVYITSPDSRPDR</sequence>
<reference evidence="5 6" key="1">
    <citation type="submission" date="2019-12" db="EMBL/GenBank/DDBJ databases">
        <title>A genome sequence resource for the geographically widespread anthracnose pathogen Colletotrichum asianum.</title>
        <authorList>
            <person name="Meng Y."/>
        </authorList>
    </citation>
    <scope>NUCLEOTIDE SEQUENCE [LARGE SCALE GENOMIC DNA]</scope>
    <source>
        <strain evidence="5 6">ICMP 18580</strain>
    </source>
</reference>
<keyword evidence="6" id="KW-1185">Reference proteome</keyword>
<feature type="region of interest" description="Disordered" evidence="3">
    <location>
        <begin position="1"/>
        <end position="21"/>
    </location>
</feature>
<comment type="caution">
    <text evidence="5">The sequence shown here is derived from an EMBL/GenBank/DDBJ whole genome shotgun (WGS) entry which is preliminary data.</text>
</comment>
<comment type="function">
    <text evidence="2">S-adenosyl-L-methionine-dependent transferase that acts as a component of the wybutosine biosynthesis pathway. Wybutosine is a hyper modified guanosine with a tricyclic base found at the 3'-position adjacent to the anticodon of eukaryotic phenylalanine tRNA. Catalyzes the transfer of the alpha-amino-alpha-carboxypropyl (acp) group from S-adenosyl-L-methionine to the C-7 position of 4-demethylwyosine (imG-14) to produce wybutosine-86.</text>
</comment>
<dbReference type="PANTHER" id="PTHR23245">
    <property type="entry name" value="TRNA METHYLTRANSFERASE"/>
    <property type="match status" value="1"/>
</dbReference>
<feature type="region of interest" description="Disordered" evidence="3">
    <location>
        <begin position="119"/>
        <end position="141"/>
    </location>
</feature>
<dbReference type="InterPro" id="IPR030382">
    <property type="entry name" value="MeTrfase_TRM5/TYW2"/>
</dbReference>
<proteinExistence type="inferred from homology"/>
<dbReference type="GO" id="GO:0008175">
    <property type="term" value="F:tRNA methyltransferase activity"/>
    <property type="evidence" value="ECO:0007669"/>
    <property type="project" value="TreeGrafter"/>
</dbReference>
<dbReference type="UniPathway" id="UPA00375"/>
<comment type="similarity">
    <text evidence="2">Belongs to the class I-like SAM-binding methyltransferase superfamily. TRM5/TYW2 family.</text>
</comment>
<evidence type="ECO:0000259" key="4">
    <source>
        <dbReference type="PROSITE" id="PS51684"/>
    </source>
</evidence>
<dbReference type="AlphaFoldDB" id="A0A8H3W1L4"/>
<evidence type="ECO:0000313" key="5">
    <source>
        <dbReference type="EMBL" id="KAF0318239.1"/>
    </source>
</evidence>
<dbReference type="InterPro" id="IPR029063">
    <property type="entry name" value="SAM-dependent_MTases_sf"/>
</dbReference>
<protein>
    <recommendedName>
        <fullName evidence="2">tRNA wybutosine-synthesizing protein 2</fullName>
        <shortName evidence="2">tRNA-yW-synthesizing protein 2</shortName>
    </recommendedName>
    <alternativeName>
        <fullName evidence="2">tRNA(Phe) (4-demethylwyosine(37)-C(7)) aminocarboxypropyltransferase</fullName>
    </alternativeName>
</protein>
<dbReference type="GO" id="GO:0008757">
    <property type="term" value="F:S-adenosylmethionine-dependent methyltransferase activity"/>
    <property type="evidence" value="ECO:0007669"/>
    <property type="project" value="InterPro"/>
</dbReference>
<keyword evidence="2" id="KW-0819">tRNA processing</keyword>
<dbReference type="PANTHER" id="PTHR23245:SF25">
    <property type="entry name" value="TRNA WYBUTOSINE-SYNTHESIZING PROTEIN 2 HOMOLOG"/>
    <property type="match status" value="1"/>
</dbReference>
<gene>
    <name evidence="5" type="ORF">GQ607_014476</name>
</gene>